<dbReference type="AlphaFoldDB" id="A0AB33BSV3"/>
<proteinExistence type="predicted"/>
<gene>
    <name evidence="1" type="ORF">BH695_2634</name>
</gene>
<organism evidence="1 2">
    <name type="scientific">Microcystis aeruginosa PCC 7806SL</name>
    <dbReference type="NCBI Taxonomy" id="1903187"/>
    <lineage>
        <taxon>Bacteria</taxon>
        <taxon>Bacillati</taxon>
        <taxon>Cyanobacteriota</taxon>
        <taxon>Cyanophyceae</taxon>
        <taxon>Oscillatoriophycideae</taxon>
        <taxon>Chroococcales</taxon>
        <taxon>Microcystaceae</taxon>
        <taxon>Microcystis</taxon>
    </lineage>
</organism>
<dbReference type="Proteomes" id="UP000192439">
    <property type="component" value="Chromosome"/>
</dbReference>
<name>A0AB33BSV3_MICA7</name>
<evidence type="ECO:0000313" key="2">
    <source>
        <dbReference type="Proteomes" id="UP000192439"/>
    </source>
</evidence>
<reference evidence="1 2" key="1">
    <citation type="journal article" date="2018" name="Harmful Algae">
        <title>The highly heterogeneous methylated genomes and diverse restriction-modification systems of bloom-forming Microcystis.</title>
        <authorList>
            <person name="Zhao L."/>
            <person name="Song Y."/>
            <person name="Li L."/>
            <person name="Gan N."/>
            <person name="Brand J.J."/>
            <person name="Song L."/>
        </authorList>
    </citation>
    <scope>NUCLEOTIDE SEQUENCE [LARGE SCALE GENOMIC DNA]</scope>
    <source>
        <strain evidence="1 2">PCC 7806SL</strain>
    </source>
</reference>
<evidence type="ECO:0000313" key="1">
    <source>
        <dbReference type="EMBL" id="ARI81913.1"/>
    </source>
</evidence>
<dbReference type="EMBL" id="CP020771">
    <property type="protein sequence ID" value="ARI81913.1"/>
    <property type="molecule type" value="Genomic_DNA"/>
</dbReference>
<accession>A0AB33BSV3</accession>
<sequence length="84" mass="9330">MLIGEPDPGKLTIRKPRNRQGGLAIRFNGCYPWQQGIYPPLSFIGLIVNIFFPSFPRCVTGSSAEKQFLGWVKDNSSTSILTIS</sequence>
<protein>
    <submittedName>
        <fullName evidence="1">Uncharacterized protein</fullName>
    </submittedName>
</protein>
<keyword evidence="2" id="KW-1185">Reference proteome</keyword>